<feature type="region of interest" description="Disordered" evidence="5">
    <location>
        <begin position="395"/>
        <end position="439"/>
    </location>
</feature>
<keyword evidence="6" id="KW-0732">Signal</keyword>
<evidence type="ECO:0000259" key="7">
    <source>
        <dbReference type="PROSITE" id="PS50089"/>
    </source>
</evidence>
<dbReference type="GO" id="GO:0008270">
    <property type="term" value="F:zinc ion binding"/>
    <property type="evidence" value="ECO:0007669"/>
    <property type="project" value="UniProtKB-KW"/>
</dbReference>
<feature type="compositionally biased region" description="Acidic residues" evidence="5">
    <location>
        <begin position="768"/>
        <end position="777"/>
    </location>
</feature>
<feature type="region of interest" description="Disordered" evidence="5">
    <location>
        <begin position="325"/>
        <end position="359"/>
    </location>
</feature>
<gene>
    <name evidence="8" type="ORF">niasHT_006796</name>
</gene>
<dbReference type="PANTHER" id="PTHR45969:SF69">
    <property type="entry name" value="FINGER DOMAIN PROTEIN, PUTATIVE (AFU_ORTHOLOGUE AFUA_3G12190)-RELATED"/>
    <property type="match status" value="1"/>
</dbReference>
<feature type="compositionally biased region" description="Basic and acidic residues" evidence="5">
    <location>
        <begin position="822"/>
        <end position="837"/>
    </location>
</feature>
<comment type="caution">
    <text evidence="8">The sequence shown here is derived from an EMBL/GenBank/DDBJ whole genome shotgun (WGS) entry which is preliminary data.</text>
</comment>
<dbReference type="AlphaFoldDB" id="A0ABD2M7J3"/>
<dbReference type="PANTHER" id="PTHR45969">
    <property type="entry name" value="RING ZINC FINGER PROTEIN-RELATED"/>
    <property type="match status" value="1"/>
</dbReference>
<organism evidence="8 9">
    <name type="scientific">Heterodera trifolii</name>
    <dbReference type="NCBI Taxonomy" id="157864"/>
    <lineage>
        <taxon>Eukaryota</taxon>
        <taxon>Metazoa</taxon>
        <taxon>Ecdysozoa</taxon>
        <taxon>Nematoda</taxon>
        <taxon>Chromadorea</taxon>
        <taxon>Rhabditida</taxon>
        <taxon>Tylenchina</taxon>
        <taxon>Tylenchomorpha</taxon>
        <taxon>Tylenchoidea</taxon>
        <taxon>Heteroderidae</taxon>
        <taxon>Heteroderinae</taxon>
        <taxon>Heterodera</taxon>
    </lineage>
</organism>
<evidence type="ECO:0000313" key="9">
    <source>
        <dbReference type="Proteomes" id="UP001620626"/>
    </source>
</evidence>
<evidence type="ECO:0000256" key="2">
    <source>
        <dbReference type="ARBA" id="ARBA00022771"/>
    </source>
</evidence>
<dbReference type="Proteomes" id="UP001620626">
    <property type="component" value="Unassembled WGS sequence"/>
</dbReference>
<keyword evidence="1" id="KW-0479">Metal-binding</keyword>
<proteinExistence type="predicted"/>
<evidence type="ECO:0000256" key="3">
    <source>
        <dbReference type="ARBA" id="ARBA00022833"/>
    </source>
</evidence>
<dbReference type="SUPFAM" id="SSF57850">
    <property type="entry name" value="RING/U-box"/>
    <property type="match status" value="1"/>
</dbReference>
<feature type="compositionally biased region" description="Basic and acidic residues" evidence="5">
    <location>
        <begin position="456"/>
        <end position="509"/>
    </location>
</feature>
<dbReference type="Gene3D" id="3.30.40.10">
    <property type="entry name" value="Zinc/RING finger domain, C3HC4 (zinc finger)"/>
    <property type="match status" value="1"/>
</dbReference>
<keyword evidence="3" id="KW-0862">Zinc</keyword>
<feature type="compositionally biased region" description="Basic and acidic residues" evidence="5">
    <location>
        <begin position="527"/>
        <end position="537"/>
    </location>
</feature>
<evidence type="ECO:0000256" key="5">
    <source>
        <dbReference type="SAM" id="MobiDB-lite"/>
    </source>
</evidence>
<evidence type="ECO:0000256" key="1">
    <source>
        <dbReference type="ARBA" id="ARBA00022723"/>
    </source>
</evidence>
<feature type="region of interest" description="Disordered" evidence="5">
    <location>
        <begin position="456"/>
        <end position="849"/>
    </location>
</feature>
<feature type="signal peptide" evidence="6">
    <location>
        <begin position="1"/>
        <end position="18"/>
    </location>
</feature>
<feature type="domain" description="RING-type" evidence="7">
    <location>
        <begin position="201"/>
        <end position="253"/>
    </location>
</feature>
<sequence>MLLTQLLIVFSSIYLNPAKEFKGTVVGEENKTFEIIVESDGKEFHGKTDENGQFKIEIEKRRLAWRRSQIGEISVEIICNPTNSHEIQRRKHWRIAKLDCQNWHIFHFGRFSSKPGTVLPLFMRVKLSPDFPAPRENYAFVLRLGYINSEFKTTIVAQVKTTEMEEDGLKLELNKLGMKRMRQTEPTLRMEMVEMTNLNVCSFCLDEFSEKGKNALKMAGCEHFAHRNCFKKWLNRERTRTSDQLPEKCPQCRNPIKTKQNKPFEAEFSADSRPMERSLFSAELRMPVLQNGNEREEAKFAYELDKTFLDDKNAEKVAKMLNRQTLKVNENSGGRIGEENSGQSSRHTPRDMAHFDDHLGSGGIAVEEQMNNYCSSDYSLAHLWEYFKDLNSNNLSQQMPRERRRKRSPKKQMRKAEIDKNSQQKLNESDSEVMSSTEEEIEQLLEMLYLTVREEKEREEKAKNGKKEATPNGDQRKSDQEMGIKEKGIADQRKENNEQQIEMEKQKANDEDEKQTKKRGPTDQTDQDGHNVTKPTDHNGTQNSERGISDFDKEKRIGKEGKADNHRKTEGPIEGKWSDQLGKKGPTENQKKFGIEKGTMKTLKEKKMKRKSDQKESEKRVTKDERGKAFADEEKMQKTETKRRKEWPKSVGLFRGKSPNKVWELHSSEEFSSSDFSDTEEAEDRRKRDEEFREELIKLNKLYKEKMTKKEKGNSKEEKEEEKGKKEKTPKRKQWQIPTERREIISEKEDKGTEKTPKMEKREKKEEKEEEEKEEEEKEKKEEEKEKKEEEEKEKEEYEKENDERHREELIKMSKRMAKNGNSKEEKEAEKGKEMTPKKRKQWQIPKSE</sequence>
<dbReference type="SMART" id="SM00184">
    <property type="entry name" value="RING"/>
    <property type="match status" value="1"/>
</dbReference>
<feature type="compositionally biased region" description="Basic and acidic residues" evidence="5">
    <location>
        <begin position="348"/>
        <end position="359"/>
    </location>
</feature>
<accession>A0ABD2M7J3</accession>
<dbReference type="Pfam" id="PF13639">
    <property type="entry name" value="zf-RING_2"/>
    <property type="match status" value="1"/>
</dbReference>
<feature type="compositionally biased region" description="Basic and acidic residues" evidence="5">
    <location>
        <begin position="739"/>
        <end position="767"/>
    </location>
</feature>
<feature type="compositionally biased region" description="Polar residues" evidence="5">
    <location>
        <begin position="423"/>
        <end position="436"/>
    </location>
</feature>
<keyword evidence="2 4" id="KW-0863">Zinc-finger</keyword>
<feature type="compositionally biased region" description="Basic and acidic residues" evidence="5">
    <location>
        <begin position="683"/>
        <end position="727"/>
    </location>
</feature>
<dbReference type="InterPro" id="IPR013083">
    <property type="entry name" value="Znf_RING/FYVE/PHD"/>
</dbReference>
<feature type="chain" id="PRO_5044826561" description="RING-type domain-containing protein" evidence="6">
    <location>
        <begin position="19"/>
        <end position="849"/>
    </location>
</feature>
<dbReference type="PROSITE" id="PS50089">
    <property type="entry name" value="ZF_RING_2"/>
    <property type="match status" value="1"/>
</dbReference>
<evidence type="ECO:0000256" key="6">
    <source>
        <dbReference type="SAM" id="SignalP"/>
    </source>
</evidence>
<keyword evidence="9" id="KW-1185">Reference proteome</keyword>
<evidence type="ECO:0000256" key="4">
    <source>
        <dbReference type="PROSITE-ProRule" id="PRU00175"/>
    </source>
</evidence>
<feature type="compositionally biased region" description="Basic residues" evidence="5">
    <location>
        <begin position="402"/>
        <end position="413"/>
    </location>
</feature>
<name>A0ABD2M7J3_9BILA</name>
<protein>
    <recommendedName>
        <fullName evidence="7">RING-type domain-containing protein</fullName>
    </recommendedName>
</protein>
<evidence type="ECO:0000313" key="8">
    <source>
        <dbReference type="EMBL" id="KAL3123253.1"/>
    </source>
</evidence>
<reference evidence="8 9" key="1">
    <citation type="submission" date="2024-10" db="EMBL/GenBank/DDBJ databases">
        <authorList>
            <person name="Kim D."/>
        </authorList>
    </citation>
    <scope>NUCLEOTIDE SEQUENCE [LARGE SCALE GENOMIC DNA]</scope>
    <source>
        <strain evidence="8">BH-2024</strain>
    </source>
</reference>
<dbReference type="EMBL" id="JBICBT010000106">
    <property type="protein sequence ID" value="KAL3123253.1"/>
    <property type="molecule type" value="Genomic_DNA"/>
</dbReference>
<feature type="compositionally biased region" description="Basic and acidic residues" evidence="5">
    <location>
        <begin position="547"/>
        <end position="640"/>
    </location>
</feature>
<feature type="compositionally biased region" description="Basic and acidic residues" evidence="5">
    <location>
        <begin position="778"/>
        <end position="812"/>
    </location>
</feature>
<dbReference type="InterPro" id="IPR001841">
    <property type="entry name" value="Znf_RING"/>
</dbReference>